<accession>A0A135RYI5</accession>
<gene>
    <name evidence="1" type="ORF">CSIM01_08352</name>
</gene>
<comment type="caution">
    <text evidence="1">The sequence shown here is derived from an EMBL/GenBank/DDBJ whole genome shotgun (WGS) entry which is preliminary data.</text>
</comment>
<dbReference type="EMBL" id="JFBX01000764">
    <property type="protein sequence ID" value="KXH28731.1"/>
    <property type="molecule type" value="Genomic_DNA"/>
</dbReference>
<dbReference type="Proteomes" id="UP000070328">
    <property type="component" value="Unassembled WGS sequence"/>
</dbReference>
<organism evidence="1 2">
    <name type="scientific">Colletotrichum simmondsii</name>
    <dbReference type="NCBI Taxonomy" id="703756"/>
    <lineage>
        <taxon>Eukaryota</taxon>
        <taxon>Fungi</taxon>
        <taxon>Dikarya</taxon>
        <taxon>Ascomycota</taxon>
        <taxon>Pezizomycotina</taxon>
        <taxon>Sordariomycetes</taxon>
        <taxon>Hypocreomycetidae</taxon>
        <taxon>Glomerellales</taxon>
        <taxon>Glomerellaceae</taxon>
        <taxon>Colletotrichum</taxon>
        <taxon>Colletotrichum acutatum species complex</taxon>
    </lineage>
</organism>
<evidence type="ECO:0000313" key="2">
    <source>
        <dbReference type="Proteomes" id="UP000070328"/>
    </source>
</evidence>
<keyword evidence="2" id="KW-1185">Reference proteome</keyword>
<protein>
    <submittedName>
        <fullName evidence="1">Uncharacterized protein</fullName>
    </submittedName>
</protein>
<name>A0A135RYI5_9PEZI</name>
<proteinExistence type="predicted"/>
<dbReference type="AlphaFoldDB" id="A0A135RYI5"/>
<reference evidence="1 2" key="1">
    <citation type="submission" date="2014-02" db="EMBL/GenBank/DDBJ databases">
        <title>The genome sequence of Colletotrichum simmondsii CBS122122.</title>
        <authorList>
            <person name="Baroncelli R."/>
            <person name="Thon M.R."/>
        </authorList>
    </citation>
    <scope>NUCLEOTIDE SEQUENCE [LARGE SCALE GENOMIC DNA]</scope>
    <source>
        <strain evidence="1 2">CBS122122</strain>
    </source>
</reference>
<sequence>MEGLALFIFDRRVLLETLLTSSPAAGGYCCCMLRMFAYQALPHVPDAGRITQTALGSLLPHASFMQDPRIVSIDMSCMCGLNDGEEKRCPSLLQIYVSPLSFPSHPSDGLDSDPMAGIGFLRAHHARELSEPFDSTMVAAIQPWRTSHPILC</sequence>
<evidence type="ECO:0000313" key="1">
    <source>
        <dbReference type="EMBL" id="KXH28731.1"/>
    </source>
</evidence>